<feature type="domain" description="CCHC-type" evidence="15">
    <location>
        <begin position="827"/>
        <end position="842"/>
    </location>
</feature>
<dbReference type="AlphaFoldDB" id="A0A2P5B7M8"/>
<dbReference type="InterPro" id="IPR047192">
    <property type="entry name" value="Euk_RPA1_DBD_C"/>
</dbReference>
<dbReference type="FunFam" id="2.40.50.140:FF:000117">
    <property type="entry name" value="Replication protein A subunit"/>
    <property type="match status" value="1"/>
</dbReference>
<dbReference type="Proteomes" id="UP000237105">
    <property type="component" value="Unassembled WGS sequence"/>
</dbReference>
<dbReference type="InterPro" id="IPR007199">
    <property type="entry name" value="Rep_factor-A_N"/>
</dbReference>
<proteinExistence type="inferred from homology"/>
<dbReference type="CDD" id="cd04475">
    <property type="entry name" value="RPA1_DBD_B"/>
    <property type="match status" value="1"/>
</dbReference>
<dbReference type="GO" id="GO:0007004">
    <property type="term" value="P:telomere maintenance via telomerase"/>
    <property type="evidence" value="ECO:0007669"/>
    <property type="project" value="TreeGrafter"/>
</dbReference>
<dbReference type="CDD" id="cd04474">
    <property type="entry name" value="RPA1_DBD_A"/>
    <property type="match status" value="1"/>
</dbReference>
<comment type="function">
    <text evidence="13">Component of the replication protein A complex (RPA) required for DNA recombination, repair and replication. The activity of RPA is mediated by single-stranded DNA binding and protein interactions. Probably involved in repair of double-strand DNA breaks (DSBs) induced by genotoxic stresses.</text>
</comment>
<evidence type="ECO:0000256" key="7">
    <source>
        <dbReference type="ARBA" id="ARBA00022833"/>
    </source>
</evidence>
<reference evidence="17" key="1">
    <citation type="submission" date="2016-06" db="EMBL/GenBank/DDBJ databases">
        <title>Parallel loss of symbiosis genes in relatives of nitrogen-fixing non-legume Parasponia.</title>
        <authorList>
            <person name="Van Velzen R."/>
            <person name="Holmer R."/>
            <person name="Bu F."/>
            <person name="Rutten L."/>
            <person name="Van Zeijl A."/>
            <person name="Liu W."/>
            <person name="Santuari L."/>
            <person name="Cao Q."/>
            <person name="Sharma T."/>
            <person name="Shen D."/>
            <person name="Roswanjaya Y."/>
            <person name="Wardhani T."/>
            <person name="Kalhor M.S."/>
            <person name="Jansen J."/>
            <person name="Van den Hoogen J."/>
            <person name="Gungor B."/>
            <person name="Hartog M."/>
            <person name="Hontelez J."/>
            <person name="Verver J."/>
            <person name="Yang W.-C."/>
            <person name="Schijlen E."/>
            <person name="Repin R."/>
            <person name="Schilthuizen M."/>
            <person name="Schranz E."/>
            <person name="Heidstra R."/>
            <person name="Miyata K."/>
            <person name="Fedorova E."/>
            <person name="Kohlen W."/>
            <person name="Bisseling T."/>
            <person name="Smit S."/>
            <person name="Geurts R."/>
        </authorList>
    </citation>
    <scope>NUCLEOTIDE SEQUENCE [LARGE SCALE GENOMIC DNA]</scope>
    <source>
        <strain evidence="17">cv. WU1-14</strain>
    </source>
</reference>
<evidence type="ECO:0000256" key="8">
    <source>
        <dbReference type="ARBA" id="ARBA00023125"/>
    </source>
</evidence>
<dbReference type="Pfam" id="PF04057">
    <property type="entry name" value="Rep-A_N"/>
    <property type="match status" value="1"/>
</dbReference>
<dbReference type="STRING" id="3476.A0A2P5B7M8"/>
<sequence length="915" mass="99987">MATTLTEGAIARICTDEFRKEEGWKPVVQILDLRMVNTQSGGQPIPPDKERFRVRVSDGLHFQQGMLGTQVNDLVRQGRLQKGSVIRLKEFVCTPVQGRLIIIIVDLELLLETCDPIGDPTPAIKSANASSGSVIGNTQGVGGSKFSAGAVNETAAAMSADHPRMNRSLDSPYSINSESGRYLASDLPSINVKPEPGGRSYSYQNSGIGEPAPVSGSYGIQNIGFRDPTPASGLYGNQSPGFRNPRPEVSQPPLNSYGRSPQTAYQQPPPNSSGRAPQAAYHQQPPPMYTTNRGPVAKNEAPARIIPIAALNPYQGRWTIKARVTAKGELRHYNNPRGDGKVFSFDLLDSEGGEIRATCFNAVADQFYNQIEVGRIYMISKGSLKPAQKTFNHLRNDQEIFLESTSIIQPCFEDDNSIPHQQFHFCLISDVESMENNNIVDLIGVVSSISPAASIMRKNGTETQKRTLQLKDTSSRSVELTLWGSFCNAEGQRLQTMCDSGVFPVLAVKSGRISDFNGKAVGTISSSQLFIDPEFPEAHRLKEWFDMEGKSAPSISISRETVGLGRADIRKTISQIKDEKLGTSEKPDWITVSATVSFIKVDSFCYTACPVMIGDRQCNKKVTNNGDGKWRCDRCDQCVEECDYRYILQLQIQDHTGLTWVTAFQEGGEEIMGIPAKYLYYTKYEEQNEEKFAEIIRKVLFTKFMFKLKVKEETYSDEQRVKSTVVKAEKVNFSSESRFLLDLLDKLKREDFGSAPKVETITSNHGITGPGVMNSANRQSTPVDFGNSASAGREFGTPANQVGQYGNQYSGGSRLAATASSGSYMSCNSCGATGHSYMNCPSIGHSPGQSLGGGYANRVSSGPVGNVSGECFKCHRTGHWARDCPGSSDIPTSYGSSGVVSGRYGNFPKQHVGGF</sequence>
<evidence type="ECO:0000256" key="14">
    <source>
        <dbReference type="SAM" id="MobiDB-lite"/>
    </source>
</evidence>
<evidence type="ECO:0000256" key="3">
    <source>
        <dbReference type="ARBA" id="ARBA00022705"/>
    </source>
</evidence>
<dbReference type="PANTHER" id="PTHR23273:SF4">
    <property type="entry name" value="REPLICATION PROTEIN A OB DOMAIN-CONTAINING PROTEIN"/>
    <property type="match status" value="1"/>
</dbReference>
<name>A0A2P5B7M8_PARAD</name>
<evidence type="ECO:0000256" key="12">
    <source>
        <dbReference type="PROSITE-ProRule" id="PRU00047"/>
    </source>
</evidence>
<evidence type="ECO:0000256" key="1">
    <source>
        <dbReference type="ARBA" id="ARBA00004123"/>
    </source>
</evidence>
<comment type="similarity">
    <text evidence="2 13">Belongs to the replication factor A protein 1 family.</text>
</comment>
<evidence type="ECO:0000259" key="15">
    <source>
        <dbReference type="PROSITE" id="PS50158"/>
    </source>
</evidence>
<keyword evidence="7 13" id="KW-0862">Zinc</keyword>
<dbReference type="FunFam" id="2.40.50.140:FF:000090">
    <property type="entry name" value="Replication protein A subunit"/>
    <property type="match status" value="1"/>
</dbReference>
<evidence type="ECO:0000256" key="2">
    <source>
        <dbReference type="ARBA" id="ARBA00005690"/>
    </source>
</evidence>
<evidence type="ECO:0000313" key="17">
    <source>
        <dbReference type="Proteomes" id="UP000237105"/>
    </source>
</evidence>
<feature type="domain" description="CCHC-type" evidence="15">
    <location>
        <begin position="871"/>
        <end position="885"/>
    </location>
</feature>
<keyword evidence="6 12" id="KW-0863">Zinc-finger</keyword>
<evidence type="ECO:0000256" key="4">
    <source>
        <dbReference type="ARBA" id="ARBA00022723"/>
    </source>
</evidence>
<keyword evidence="11 13" id="KW-0539">Nucleus</keyword>
<dbReference type="Pfam" id="PF01336">
    <property type="entry name" value="tRNA_anti-codon"/>
    <property type="match status" value="1"/>
</dbReference>
<dbReference type="FunFam" id="2.40.50.140:FF:000064">
    <property type="entry name" value="Replication protein A subunit"/>
    <property type="match status" value="1"/>
</dbReference>
<dbReference type="GO" id="GO:0007140">
    <property type="term" value="P:male meiotic nuclear division"/>
    <property type="evidence" value="ECO:0007669"/>
    <property type="project" value="UniProtKB-ARBA"/>
</dbReference>
<dbReference type="InterPro" id="IPR036875">
    <property type="entry name" value="Znf_CCHC_sf"/>
</dbReference>
<evidence type="ECO:0000313" key="16">
    <source>
        <dbReference type="EMBL" id="PON44793.1"/>
    </source>
</evidence>
<comment type="caution">
    <text evidence="16">The sequence shown here is derived from an EMBL/GenBank/DDBJ whole genome shotgun (WGS) entry which is preliminary data.</text>
</comment>
<dbReference type="GO" id="GO:0008270">
    <property type="term" value="F:zinc ion binding"/>
    <property type="evidence" value="ECO:0007669"/>
    <property type="project" value="UniProtKB-KW"/>
</dbReference>
<evidence type="ECO:0000256" key="10">
    <source>
        <dbReference type="ARBA" id="ARBA00023204"/>
    </source>
</evidence>
<dbReference type="GO" id="GO:0006260">
    <property type="term" value="P:DNA replication"/>
    <property type="evidence" value="ECO:0007669"/>
    <property type="project" value="UniProtKB-KW"/>
</dbReference>
<keyword evidence="9" id="KW-0233">DNA recombination</keyword>
<keyword evidence="8 13" id="KW-0238">DNA-binding</keyword>
<dbReference type="InterPro" id="IPR013955">
    <property type="entry name" value="Rep_factor-A_C"/>
</dbReference>
<organism evidence="16 17">
    <name type="scientific">Parasponia andersonii</name>
    <name type="common">Sponia andersonii</name>
    <dbReference type="NCBI Taxonomy" id="3476"/>
    <lineage>
        <taxon>Eukaryota</taxon>
        <taxon>Viridiplantae</taxon>
        <taxon>Streptophyta</taxon>
        <taxon>Embryophyta</taxon>
        <taxon>Tracheophyta</taxon>
        <taxon>Spermatophyta</taxon>
        <taxon>Magnoliopsida</taxon>
        <taxon>eudicotyledons</taxon>
        <taxon>Gunneridae</taxon>
        <taxon>Pentapetalae</taxon>
        <taxon>rosids</taxon>
        <taxon>fabids</taxon>
        <taxon>Rosales</taxon>
        <taxon>Cannabaceae</taxon>
        <taxon>Parasponia</taxon>
    </lineage>
</organism>
<dbReference type="Pfam" id="PF08646">
    <property type="entry name" value="Rep_fac-A_C"/>
    <property type="match status" value="1"/>
</dbReference>
<evidence type="ECO:0000256" key="13">
    <source>
        <dbReference type="RuleBase" id="RU364130"/>
    </source>
</evidence>
<dbReference type="InterPro" id="IPR012340">
    <property type="entry name" value="NA-bd_OB-fold"/>
</dbReference>
<dbReference type="InterPro" id="IPR001878">
    <property type="entry name" value="Znf_CCHC"/>
</dbReference>
<keyword evidence="17" id="KW-1185">Reference proteome</keyword>
<dbReference type="GO" id="GO:0043047">
    <property type="term" value="F:single-stranded telomeric DNA binding"/>
    <property type="evidence" value="ECO:0007669"/>
    <property type="project" value="TreeGrafter"/>
</dbReference>
<dbReference type="SUPFAM" id="SSF50249">
    <property type="entry name" value="Nucleic acid-binding proteins"/>
    <property type="match status" value="4"/>
</dbReference>
<dbReference type="CDD" id="cd04476">
    <property type="entry name" value="RPA1_DBD_C"/>
    <property type="match status" value="1"/>
</dbReference>
<dbReference type="GO" id="GO:0005662">
    <property type="term" value="C:DNA replication factor A complex"/>
    <property type="evidence" value="ECO:0007669"/>
    <property type="project" value="TreeGrafter"/>
</dbReference>
<dbReference type="Pfam" id="PF16900">
    <property type="entry name" value="REPA_OB_2"/>
    <property type="match status" value="1"/>
</dbReference>
<dbReference type="OrthoDB" id="1751331at2759"/>
<evidence type="ECO:0000256" key="5">
    <source>
        <dbReference type="ARBA" id="ARBA00022763"/>
    </source>
</evidence>
<dbReference type="GO" id="GO:0000724">
    <property type="term" value="P:double-strand break repair via homologous recombination"/>
    <property type="evidence" value="ECO:0007669"/>
    <property type="project" value="TreeGrafter"/>
</dbReference>
<keyword evidence="10" id="KW-0234">DNA repair</keyword>
<evidence type="ECO:0000256" key="11">
    <source>
        <dbReference type="ARBA" id="ARBA00023242"/>
    </source>
</evidence>
<dbReference type="NCBIfam" id="TIGR00617">
    <property type="entry name" value="rpa1"/>
    <property type="match status" value="1"/>
</dbReference>
<dbReference type="GO" id="GO:0003684">
    <property type="term" value="F:damaged DNA binding"/>
    <property type="evidence" value="ECO:0007669"/>
    <property type="project" value="TreeGrafter"/>
</dbReference>
<dbReference type="SUPFAM" id="SSF57756">
    <property type="entry name" value="Retrovirus zinc finger-like domains"/>
    <property type="match status" value="1"/>
</dbReference>
<evidence type="ECO:0000256" key="6">
    <source>
        <dbReference type="ARBA" id="ARBA00022771"/>
    </source>
</evidence>
<feature type="compositionally biased region" description="Polar residues" evidence="14">
    <location>
        <begin position="252"/>
        <end position="266"/>
    </location>
</feature>
<protein>
    <recommendedName>
        <fullName evidence="13">Replication protein A subunit</fullName>
    </recommendedName>
</protein>
<dbReference type="InterPro" id="IPR031657">
    <property type="entry name" value="REPA_OB_2"/>
</dbReference>
<comment type="subunit">
    <text evidence="13">Heterotrimer of RPA1, RPA2 and RPA3 (canonical replication protein A complex).</text>
</comment>
<dbReference type="CDD" id="cd04477">
    <property type="entry name" value="RPA1N"/>
    <property type="match status" value="1"/>
</dbReference>
<dbReference type="FunFam" id="2.40.50.140:FF:000041">
    <property type="entry name" value="Replication protein A subunit"/>
    <property type="match status" value="1"/>
</dbReference>
<keyword evidence="4 13" id="KW-0479">Metal-binding</keyword>
<dbReference type="InterPro" id="IPR004365">
    <property type="entry name" value="NA-bd_OB_tRNA"/>
</dbReference>
<accession>A0A2P5B7M8</accession>
<dbReference type="PANTHER" id="PTHR23273">
    <property type="entry name" value="REPLICATION FACTOR A 1, RFA1"/>
    <property type="match status" value="1"/>
</dbReference>
<gene>
    <name evidence="16" type="ORF">PanWU01x14_263830</name>
</gene>
<dbReference type="Pfam" id="PF00098">
    <property type="entry name" value="zf-CCHC"/>
    <property type="match status" value="1"/>
</dbReference>
<dbReference type="Gene3D" id="2.40.50.140">
    <property type="entry name" value="Nucleic acid-binding proteins"/>
    <property type="match status" value="4"/>
</dbReference>
<evidence type="ECO:0000256" key="9">
    <source>
        <dbReference type="ARBA" id="ARBA00023172"/>
    </source>
</evidence>
<dbReference type="PROSITE" id="PS50158">
    <property type="entry name" value="ZF_CCHC"/>
    <property type="match status" value="2"/>
</dbReference>
<dbReference type="InterPro" id="IPR004591">
    <property type="entry name" value="Rfa1"/>
</dbReference>
<dbReference type="SMART" id="SM00343">
    <property type="entry name" value="ZnF_C2HC"/>
    <property type="match status" value="2"/>
</dbReference>
<feature type="region of interest" description="Disordered" evidence="14">
    <location>
        <begin position="186"/>
        <end position="295"/>
    </location>
</feature>
<dbReference type="Gene3D" id="4.10.60.10">
    <property type="entry name" value="Zinc finger, CCHC-type"/>
    <property type="match status" value="1"/>
</dbReference>
<keyword evidence="3 13" id="KW-0235">DNA replication</keyword>
<dbReference type="EMBL" id="JXTB01000343">
    <property type="protein sequence ID" value="PON44793.1"/>
    <property type="molecule type" value="Genomic_DNA"/>
</dbReference>
<comment type="subcellular location">
    <subcellularLocation>
        <location evidence="1 13">Nucleus</location>
    </subcellularLocation>
</comment>
<dbReference type="GO" id="GO:0006289">
    <property type="term" value="P:nucleotide-excision repair"/>
    <property type="evidence" value="ECO:0007669"/>
    <property type="project" value="TreeGrafter"/>
</dbReference>
<keyword evidence="5" id="KW-0227">DNA damage</keyword>